<dbReference type="PANTHER" id="PTHR41747:SF1">
    <property type="entry name" value="CHROMOSOME UNDETERMINED SCAFFOLD_128, WHOLE GENOME SHOTGUN SEQUENCE"/>
    <property type="match status" value="1"/>
</dbReference>
<evidence type="ECO:0000313" key="3">
    <source>
        <dbReference type="Proteomes" id="UP000256970"/>
    </source>
</evidence>
<dbReference type="EMBL" id="FNXT01000387">
    <property type="protein sequence ID" value="SZX64258.1"/>
    <property type="molecule type" value="Genomic_DNA"/>
</dbReference>
<accession>A0A383VFC1</accession>
<evidence type="ECO:0000313" key="2">
    <source>
        <dbReference type="EMBL" id="SZX64258.1"/>
    </source>
</evidence>
<sequence>MAQQQAAASKPGQLAVPNSNSSSCVFKPISSPGKLESLGLTPVPKQVRVRPTSMKKKKPSALDKQYRHVALLQRLNRRAATQAAEQAAEQQRQQRELAGTCQQLRANILAGDTEAVLQTWQPAAAAAVLQEQQAAAAAAATQQSQHLHSSKLQGVYDLPHFRRSQSPQQSSAGLRAAVQQGSASWAGDIAACRNSETVFAGSEEHAYEQAAAAAAAVAAVQSADDDYVDSFLDGLLQQATAQKAGGSHMQSSSKAAGPCEQAAAAAATSRPGSAAGSAAAAASRAATSKQQKGKAKPAWALSEQQQAEAAAAAAAAAAAEAEAEEREVLQFAEGLSWEQIVGQLDDEQLAAAFQELDTAEQQAAAGDPAADKQWRRCFVTSLNHAVMQGVSAATAAAAAAGGTAGSETEQDKHSVASSASQARRAEAIAARRQKLLDRLSRIGGSGSRAGSSCGGASRFGGEHNKALAAGAEQDGWDGSTRVGGDDVALLTSALRGLEAGELLAECPEMKGVHSVASVRSMLLKAEGQK</sequence>
<gene>
    <name evidence="2" type="ORF">BQ4739_LOCUS4774</name>
</gene>
<organism evidence="2 3">
    <name type="scientific">Tetradesmus obliquus</name>
    <name type="common">Green alga</name>
    <name type="synonym">Acutodesmus obliquus</name>
    <dbReference type="NCBI Taxonomy" id="3088"/>
    <lineage>
        <taxon>Eukaryota</taxon>
        <taxon>Viridiplantae</taxon>
        <taxon>Chlorophyta</taxon>
        <taxon>core chlorophytes</taxon>
        <taxon>Chlorophyceae</taxon>
        <taxon>CS clade</taxon>
        <taxon>Sphaeropleales</taxon>
        <taxon>Scenedesmaceae</taxon>
        <taxon>Tetradesmus</taxon>
    </lineage>
</organism>
<dbReference type="PANTHER" id="PTHR41747">
    <property type="entry name" value="CHROMOSOME UNDETERMINED SCAFFOLD_128, WHOLE GENOME SHOTGUN SEQUENCE"/>
    <property type="match status" value="1"/>
</dbReference>
<reference evidence="2 3" key="1">
    <citation type="submission" date="2016-10" db="EMBL/GenBank/DDBJ databases">
        <authorList>
            <person name="Cai Z."/>
        </authorList>
    </citation>
    <scope>NUCLEOTIDE SEQUENCE [LARGE SCALE GENOMIC DNA]</scope>
</reference>
<name>A0A383VFC1_TETOB</name>
<feature type="region of interest" description="Disordered" evidence="1">
    <location>
        <begin position="1"/>
        <end position="27"/>
    </location>
</feature>
<dbReference type="AlphaFoldDB" id="A0A383VFC1"/>
<dbReference type="Proteomes" id="UP000256970">
    <property type="component" value="Unassembled WGS sequence"/>
</dbReference>
<keyword evidence="3" id="KW-1185">Reference proteome</keyword>
<proteinExistence type="predicted"/>
<protein>
    <submittedName>
        <fullName evidence="2">Uncharacterized protein</fullName>
    </submittedName>
</protein>
<feature type="region of interest" description="Disordered" evidence="1">
    <location>
        <begin position="403"/>
        <end position="423"/>
    </location>
</feature>
<evidence type="ECO:0000256" key="1">
    <source>
        <dbReference type="SAM" id="MobiDB-lite"/>
    </source>
</evidence>